<name>A0A0C3B5G8_PILCF</name>
<dbReference type="InterPro" id="IPR011009">
    <property type="entry name" value="Kinase-like_dom_sf"/>
</dbReference>
<reference evidence="3" key="2">
    <citation type="submission" date="2015-01" db="EMBL/GenBank/DDBJ databases">
        <title>Evolutionary Origins and Diversification of the Mycorrhizal Mutualists.</title>
        <authorList>
            <consortium name="DOE Joint Genome Institute"/>
            <consortium name="Mycorrhizal Genomics Consortium"/>
            <person name="Kohler A."/>
            <person name="Kuo A."/>
            <person name="Nagy L.G."/>
            <person name="Floudas D."/>
            <person name="Copeland A."/>
            <person name="Barry K.W."/>
            <person name="Cichocki N."/>
            <person name="Veneault-Fourrey C."/>
            <person name="LaButti K."/>
            <person name="Lindquist E.A."/>
            <person name="Lipzen A."/>
            <person name="Lundell T."/>
            <person name="Morin E."/>
            <person name="Murat C."/>
            <person name="Riley R."/>
            <person name="Ohm R."/>
            <person name="Sun H."/>
            <person name="Tunlid A."/>
            <person name="Henrissat B."/>
            <person name="Grigoriev I.V."/>
            <person name="Hibbett D.S."/>
            <person name="Martin F."/>
        </authorList>
    </citation>
    <scope>NUCLEOTIDE SEQUENCE [LARGE SCALE GENOMIC DNA]</scope>
    <source>
        <strain evidence="3">F 1598</strain>
    </source>
</reference>
<sequence>MPSRFNPPAYPEPVRPSVKELTADRSLLDITQHINTDLPVHKHAIGHGACGNVYRGIYRWIDPESGETQNLNVVIKYLVSTRQETPKIEERLNREIATWRHLKHPNVSEFLGICRQDSGLPPGMVSRYVLRYDFLAYIGRRPELKRKKAQEIACGLEYLHENHVVHGDLKVNNILISDYQQAQITDFGLARILDVQGFTTMTFRNVRYAAPELRPIQDVDMRTVRPTTRSDIFSLGILFLQLFHGPDQDTQRGLPYNHIPFSPNTGDYPLLVRIHSGERPRRELYEYMYDQHWSLIERCWAGNPSERPSIAEVLEDL</sequence>
<dbReference type="InParanoid" id="A0A0C3B5G8"/>
<evidence type="ECO:0000313" key="2">
    <source>
        <dbReference type="EMBL" id="KIM81493.1"/>
    </source>
</evidence>
<dbReference type="Gene3D" id="1.10.510.10">
    <property type="entry name" value="Transferase(Phosphotransferase) domain 1"/>
    <property type="match status" value="1"/>
</dbReference>
<dbReference type="PANTHER" id="PTHR44329">
    <property type="entry name" value="SERINE/THREONINE-PROTEIN KINASE TNNI3K-RELATED"/>
    <property type="match status" value="1"/>
</dbReference>
<dbReference type="GO" id="GO:0005524">
    <property type="term" value="F:ATP binding"/>
    <property type="evidence" value="ECO:0007669"/>
    <property type="project" value="InterPro"/>
</dbReference>
<dbReference type="PROSITE" id="PS50011">
    <property type="entry name" value="PROTEIN_KINASE_DOM"/>
    <property type="match status" value="1"/>
</dbReference>
<feature type="domain" description="Protein kinase" evidence="1">
    <location>
        <begin position="39"/>
        <end position="317"/>
    </location>
</feature>
<dbReference type="AlphaFoldDB" id="A0A0C3B5G8"/>
<evidence type="ECO:0000313" key="3">
    <source>
        <dbReference type="Proteomes" id="UP000054166"/>
    </source>
</evidence>
<reference evidence="2 3" key="1">
    <citation type="submission" date="2014-04" db="EMBL/GenBank/DDBJ databases">
        <authorList>
            <consortium name="DOE Joint Genome Institute"/>
            <person name="Kuo A."/>
            <person name="Tarkka M."/>
            <person name="Buscot F."/>
            <person name="Kohler A."/>
            <person name="Nagy L.G."/>
            <person name="Floudas D."/>
            <person name="Copeland A."/>
            <person name="Barry K.W."/>
            <person name="Cichocki N."/>
            <person name="Veneault-Fourrey C."/>
            <person name="LaButti K."/>
            <person name="Lindquist E.A."/>
            <person name="Lipzen A."/>
            <person name="Lundell T."/>
            <person name="Morin E."/>
            <person name="Murat C."/>
            <person name="Sun H."/>
            <person name="Tunlid A."/>
            <person name="Henrissat B."/>
            <person name="Grigoriev I.V."/>
            <person name="Hibbett D.S."/>
            <person name="Martin F."/>
            <person name="Nordberg H.P."/>
            <person name="Cantor M.N."/>
            <person name="Hua S.X."/>
        </authorList>
    </citation>
    <scope>NUCLEOTIDE SEQUENCE [LARGE SCALE GENOMIC DNA]</scope>
    <source>
        <strain evidence="2 3">F 1598</strain>
    </source>
</reference>
<dbReference type="HOGENOM" id="CLU_000288_7_18_1"/>
<dbReference type="PROSITE" id="PS00108">
    <property type="entry name" value="PROTEIN_KINASE_ST"/>
    <property type="match status" value="1"/>
</dbReference>
<dbReference type="SMART" id="SM00220">
    <property type="entry name" value="S_TKc"/>
    <property type="match status" value="1"/>
</dbReference>
<dbReference type="EMBL" id="KN832998">
    <property type="protein sequence ID" value="KIM81493.1"/>
    <property type="molecule type" value="Genomic_DNA"/>
</dbReference>
<dbReference type="InterPro" id="IPR000719">
    <property type="entry name" value="Prot_kinase_dom"/>
</dbReference>
<dbReference type="Proteomes" id="UP000054166">
    <property type="component" value="Unassembled WGS sequence"/>
</dbReference>
<dbReference type="Pfam" id="PF07714">
    <property type="entry name" value="PK_Tyr_Ser-Thr"/>
    <property type="match status" value="1"/>
</dbReference>
<accession>A0A0C3B5G8</accession>
<evidence type="ECO:0000259" key="1">
    <source>
        <dbReference type="PROSITE" id="PS50011"/>
    </source>
</evidence>
<dbReference type="GO" id="GO:0004674">
    <property type="term" value="F:protein serine/threonine kinase activity"/>
    <property type="evidence" value="ECO:0007669"/>
    <property type="project" value="TreeGrafter"/>
</dbReference>
<proteinExistence type="predicted"/>
<protein>
    <recommendedName>
        <fullName evidence="1">Protein kinase domain-containing protein</fullName>
    </recommendedName>
</protein>
<dbReference type="STRING" id="765440.A0A0C3B5G8"/>
<gene>
    <name evidence="2" type="ORF">PILCRDRAFT_821279</name>
</gene>
<keyword evidence="3" id="KW-1185">Reference proteome</keyword>
<dbReference type="OrthoDB" id="5966500at2759"/>
<organism evidence="2 3">
    <name type="scientific">Piloderma croceum (strain F 1598)</name>
    <dbReference type="NCBI Taxonomy" id="765440"/>
    <lineage>
        <taxon>Eukaryota</taxon>
        <taxon>Fungi</taxon>
        <taxon>Dikarya</taxon>
        <taxon>Basidiomycota</taxon>
        <taxon>Agaricomycotina</taxon>
        <taxon>Agaricomycetes</taxon>
        <taxon>Agaricomycetidae</taxon>
        <taxon>Atheliales</taxon>
        <taxon>Atheliaceae</taxon>
        <taxon>Piloderma</taxon>
    </lineage>
</organism>
<dbReference type="SUPFAM" id="SSF56112">
    <property type="entry name" value="Protein kinase-like (PK-like)"/>
    <property type="match status" value="1"/>
</dbReference>
<dbReference type="InterPro" id="IPR051681">
    <property type="entry name" value="Ser/Thr_Kinases-Pseudokinases"/>
</dbReference>
<dbReference type="InterPro" id="IPR008271">
    <property type="entry name" value="Ser/Thr_kinase_AS"/>
</dbReference>
<dbReference type="InterPro" id="IPR001245">
    <property type="entry name" value="Ser-Thr/Tyr_kinase_cat_dom"/>
</dbReference>